<protein>
    <submittedName>
        <fullName evidence="1">Uncharacterized protein</fullName>
    </submittedName>
</protein>
<sequence length="320" mass="35770">MRGIALTIVLLVLASPVAAQELYVLGGYGVDSNPNRKAGAYQVQYLEGLGEHFAFSLSYLNQGHFPEHHRDGNSLNLWLRTNQLHRQLSLAAGVGVMYYYDTTHPPAGEPSADKHGLASMYSLSATWYTESRFLFQFQTYWVKANASFDTLSALVGIGYQFEAPSTPGPLAKAPPQTKRTTENELTILGGESIVNVPGDGHSQAISLEYRRGIWKFVEFTAAALYEGRSTLCDRYGLTTQLWLARPFFDDHVALGIGYGPYFAVDRRRPGDNEVFIPTIFTSSASFRLTPHWHLRTSWSRVITNYSRDSDLFMGGIGYRF</sequence>
<proteinExistence type="predicted"/>
<dbReference type="Proteomes" id="UP001144352">
    <property type="component" value="Unassembled WGS sequence"/>
</dbReference>
<dbReference type="AlphaFoldDB" id="A0A9W6FXF6"/>
<dbReference type="EMBL" id="BSDS01000001">
    <property type="protein sequence ID" value="GLI36815.1"/>
    <property type="molecule type" value="Genomic_DNA"/>
</dbReference>
<name>A0A9W6FXF6_9BACT</name>
<accession>A0A9W6FXF6</accession>
<dbReference type="GO" id="GO:0044384">
    <property type="term" value="C:host outer membrane"/>
    <property type="evidence" value="ECO:0007669"/>
    <property type="project" value="InterPro"/>
</dbReference>
<keyword evidence="2" id="KW-1185">Reference proteome</keyword>
<comment type="caution">
    <text evidence="1">The sequence shown here is derived from an EMBL/GenBank/DDBJ whole genome shotgun (WGS) entry which is preliminary data.</text>
</comment>
<dbReference type="RefSeq" id="WP_214187788.1">
    <property type="nucleotide sequence ID" value="NZ_BSDS01000001.1"/>
</dbReference>
<dbReference type="InterPro" id="IPR000758">
    <property type="entry name" value="Enterovir_OMP"/>
</dbReference>
<evidence type="ECO:0000313" key="1">
    <source>
        <dbReference type="EMBL" id="GLI36815.1"/>
    </source>
</evidence>
<dbReference type="PROSITE" id="PS00695">
    <property type="entry name" value="ENT_VIR_OMP_2"/>
    <property type="match status" value="1"/>
</dbReference>
<organism evidence="1 2">
    <name type="scientific">Geobacter hydrogenophilus</name>
    <dbReference type="NCBI Taxonomy" id="40983"/>
    <lineage>
        <taxon>Bacteria</taxon>
        <taxon>Pseudomonadati</taxon>
        <taxon>Thermodesulfobacteriota</taxon>
        <taxon>Desulfuromonadia</taxon>
        <taxon>Geobacterales</taxon>
        <taxon>Geobacteraceae</taxon>
        <taxon>Geobacter</taxon>
    </lineage>
</organism>
<reference evidence="1" key="1">
    <citation type="submission" date="2022-12" db="EMBL/GenBank/DDBJ databases">
        <title>Reference genome sequencing for broad-spectrum identification of bacterial and archaeal isolates by mass spectrometry.</title>
        <authorList>
            <person name="Sekiguchi Y."/>
            <person name="Tourlousse D.M."/>
        </authorList>
    </citation>
    <scope>NUCLEOTIDE SEQUENCE</scope>
    <source>
        <strain evidence="1">H2</strain>
    </source>
</reference>
<evidence type="ECO:0000313" key="2">
    <source>
        <dbReference type="Proteomes" id="UP001144352"/>
    </source>
</evidence>
<gene>
    <name evidence="1" type="ORF">GHYDROH2_03160</name>
</gene>